<dbReference type="RefSeq" id="XP_009045011.1">
    <property type="nucleotide sequence ID" value="XM_009046763.1"/>
</dbReference>
<dbReference type="InterPro" id="IPR018732">
    <property type="entry name" value="Dpy-19/Dpy-19-like"/>
</dbReference>
<comment type="similarity">
    <text evidence="2">Belongs to the dpy-19 family.</text>
</comment>
<reference evidence="10 11" key="1">
    <citation type="journal article" date="2013" name="Nature">
        <title>Insights into bilaterian evolution from three spiralian genomes.</title>
        <authorList>
            <person name="Simakov O."/>
            <person name="Marletaz F."/>
            <person name="Cho S.J."/>
            <person name="Edsinger-Gonzales E."/>
            <person name="Havlak P."/>
            <person name="Hellsten U."/>
            <person name="Kuo D.H."/>
            <person name="Larsson T."/>
            <person name="Lv J."/>
            <person name="Arendt D."/>
            <person name="Savage R."/>
            <person name="Osoegawa K."/>
            <person name="de Jong P."/>
            <person name="Grimwood J."/>
            <person name="Chapman J.A."/>
            <person name="Shapiro H."/>
            <person name="Aerts A."/>
            <person name="Otillar R.P."/>
            <person name="Terry A.Y."/>
            <person name="Boore J.L."/>
            <person name="Grigoriev I.V."/>
            <person name="Lindberg D.R."/>
            <person name="Seaver E.C."/>
            <person name="Weisblat D.A."/>
            <person name="Putnam N.H."/>
            <person name="Rokhsar D.S."/>
        </authorList>
    </citation>
    <scope>NUCLEOTIDE SEQUENCE [LARGE SCALE GENOMIC DNA]</scope>
</reference>
<sequence length="712" mass="81824">MAAHRRQHADAKNGKSYGLANSGKKSRKGNETKEIKSTVNFSKIAYTIFIITIAAGISYLHRNYVSGMFERDRHFSHLSSLERELSFRTEMGLYYSYFKTVIETDTYIDGIYSISHDNVTEFPDTINTLKRFNLYPEVLLGGLYRLYEGINSYFGYQTKQCWTVNRGEGLSPVPSCVGLGDPAYFYIENIFALNGAMMGLFFLFGTYLSGTLFGGILTVIFFFYNHGEGTRVQWTPPLRESFGYPFFVLEMFVVTHVLRNRNPSTVKYSLLIAIACVPFMLFWQFAQFALLTQTMSVFGTYVLQFIDRKKIKIILLGQMVGLLISYMLLFRNEMLLTSFYAAGLITVSIIVLLEPVIDILRFRLIIWIGQGTMLLGGTVGCKILLSKVLQVQDDAHIGDIFRSKFSDFRNFHTMLYICAAEFDFIDQNTLVLLNKTLLIPSAVVALLAITFTVMKREYSDWRKQESQEIHSDYKNTINDHSKYKPHAELIYHILQVLAFTVMAVLIMRLKLFFTPHLCLMASLLASRDLFSFINKKEWHFGLLALLLAGASYKGVGNIQAQMKILGEFSNLPMEELVEWVQHHTVPNDVFAGPMPTMATIKLTTKRFIVNHPHYEDAGLRARTLQVYSMFSRKPVDVVKNNLLQLKVDYAILENSWCVRRTRPGCSMPEIWDVEDKENQGKTPVCEILRENPEPHFKRVFRNRHYDVLKLVK</sequence>
<feature type="transmembrane region" description="Helical" evidence="9">
    <location>
        <begin position="313"/>
        <end position="330"/>
    </location>
</feature>
<gene>
    <name evidence="10" type="ORF">LOTGIDRAFT_237418</name>
</gene>
<evidence type="ECO:0000256" key="8">
    <source>
        <dbReference type="SAM" id="MobiDB-lite"/>
    </source>
</evidence>
<feature type="transmembrane region" description="Helical" evidence="9">
    <location>
        <begin position="200"/>
        <end position="222"/>
    </location>
</feature>
<dbReference type="Pfam" id="PF10034">
    <property type="entry name" value="Dpy19"/>
    <property type="match status" value="1"/>
</dbReference>
<dbReference type="PANTHER" id="PTHR31488">
    <property type="entry name" value="DPY-19-LIKE 1, LIKE (H. SAPIENS)"/>
    <property type="match status" value="1"/>
</dbReference>
<evidence type="ECO:0000256" key="6">
    <source>
        <dbReference type="ARBA" id="ARBA00022989"/>
    </source>
</evidence>
<evidence type="ECO:0000256" key="3">
    <source>
        <dbReference type="ARBA" id="ARBA00022676"/>
    </source>
</evidence>
<proteinExistence type="inferred from homology"/>
<feature type="transmembrane region" description="Helical" evidence="9">
    <location>
        <begin position="336"/>
        <end position="357"/>
    </location>
</feature>
<dbReference type="InterPro" id="IPR047462">
    <property type="entry name" value="Dpy19"/>
</dbReference>
<keyword evidence="4" id="KW-0808">Transferase</keyword>
<dbReference type="EMBL" id="KB199806">
    <property type="protein sequence ID" value="ESP04314.1"/>
    <property type="molecule type" value="Genomic_DNA"/>
</dbReference>
<evidence type="ECO:0000313" key="11">
    <source>
        <dbReference type="Proteomes" id="UP000030746"/>
    </source>
</evidence>
<dbReference type="GO" id="GO:0000030">
    <property type="term" value="F:mannosyltransferase activity"/>
    <property type="evidence" value="ECO:0007669"/>
    <property type="project" value="InterPro"/>
</dbReference>
<dbReference type="KEGG" id="lgi:LOTGIDRAFT_237418"/>
<evidence type="ECO:0000256" key="9">
    <source>
        <dbReference type="SAM" id="Phobius"/>
    </source>
</evidence>
<feature type="transmembrane region" description="Helical" evidence="9">
    <location>
        <begin position="265"/>
        <end position="282"/>
    </location>
</feature>
<dbReference type="OrthoDB" id="6019623at2759"/>
<accession>V4AJE8</accession>
<dbReference type="CDD" id="cd20177">
    <property type="entry name" value="Dpy19"/>
    <property type="match status" value="1"/>
</dbReference>
<feature type="transmembrane region" description="Helical" evidence="9">
    <location>
        <begin position="437"/>
        <end position="454"/>
    </location>
</feature>
<keyword evidence="6 9" id="KW-1133">Transmembrane helix</keyword>
<keyword evidence="5 9" id="KW-0812">Transmembrane</keyword>
<dbReference type="PANTHER" id="PTHR31488:SF1">
    <property type="entry name" value="C-MANNOSYLTRANSFERASE DPY19L1"/>
    <property type="match status" value="1"/>
</dbReference>
<comment type="subcellular location">
    <subcellularLocation>
        <location evidence="1">Membrane</location>
        <topology evidence="1">Multi-pass membrane protein</topology>
    </subcellularLocation>
</comment>
<feature type="region of interest" description="Disordered" evidence="8">
    <location>
        <begin position="1"/>
        <end position="32"/>
    </location>
</feature>
<evidence type="ECO:0000256" key="2">
    <source>
        <dbReference type="ARBA" id="ARBA00008744"/>
    </source>
</evidence>
<feature type="transmembrane region" description="Helical" evidence="9">
    <location>
        <begin position="288"/>
        <end position="306"/>
    </location>
</feature>
<dbReference type="OMA" id="YDNITEY"/>
<feature type="transmembrane region" description="Helical" evidence="9">
    <location>
        <begin position="44"/>
        <end position="61"/>
    </location>
</feature>
<feature type="transmembrane region" description="Helical" evidence="9">
    <location>
        <begin position="489"/>
        <end position="507"/>
    </location>
</feature>
<name>V4AJE8_LOTGI</name>
<evidence type="ECO:0000256" key="1">
    <source>
        <dbReference type="ARBA" id="ARBA00004141"/>
    </source>
</evidence>
<dbReference type="HOGENOM" id="CLU_014404_0_1_1"/>
<protein>
    <recommendedName>
        <fullName evidence="12">C-mannosyltransferase DPY19L1</fullName>
    </recommendedName>
</protein>
<dbReference type="GO" id="GO:0005637">
    <property type="term" value="C:nuclear inner membrane"/>
    <property type="evidence" value="ECO:0007669"/>
    <property type="project" value="TreeGrafter"/>
</dbReference>
<dbReference type="CTD" id="20250454"/>
<evidence type="ECO:0000313" key="10">
    <source>
        <dbReference type="EMBL" id="ESP04314.1"/>
    </source>
</evidence>
<keyword evidence="11" id="KW-1185">Reference proteome</keyword>
<organism evidence="10 11">
    <name type="scientific">Lottia gigantea</name>
    <name type="common">Giant owl limpet</name>
    <dbReference type="NCBI Taxonomy" id="225164"/>
    <lineage>
        <taxon>Eukaryota</taxon>
        <taxon>Metazoa</taxon>
        <taxon>Spiralia</taxon>
        <taxon>Lophotrochozoa</taxon>
        <taxon>Mollusca</taxon>
        <taxon>Gastropoda</taxon>
        <taxon>Patellogastropoda</taxon>
        <taxon>Lottioidea</taxon>
        <taxon>Lottiidae</taxon>
        <taxon>Lottia</taxon>
    </lineage>
</organism>
<evidence type="ECO:0000256" key="5">
    <source>
        <dbReference type="ARBA" id="ARBA00022692"/>
    </source>
</evidence>
<feature type="transmembrane region" description="Helical" evidence="9">
    <location>
        <begin position="364"/>
        <end position="385"/>
    </location>
</feature>
<dbReference type="AlphaFoldDB" id="V4AJE8"/>
<dbReference type="STRING" id="225164.V4AJE8"/>
<evidence type="ECO:0000256" key="4">
    <source>
        <dbReference type="ARBA" id="ARBA00022679"/>
    </source>
</evidence>
<dbReference type="GeneID" id="20250454"/>
<dbReference type="Proteomes" id="UP000030746">
    <property type="component" value="Unassembled WGS sequence"/>
</dbReference>
<keyword evidence="3" id="KW-0328">Glycosyltransferase</keyword>
<evidence type="ECO:0000256" key="7">
    <source>
        <dbReference type="ARBA" id="ARBA00023136"/>
    </source>
</evidence>
<keyword evidence="7 9" id="KW-0472">Membrane</keyword>
<evidence type="ECO:0008006" key="12">
    <source>
        <dbReference type="Google" id="ProtNLM"/>
    </source>
</evidence>